<organism evidence="5 6">
    <name type="scientific">Paenibacillus lutrae</name>
    <dbReference type="NCBI Taxonomy" id="2078573"/>
    <lineage>
        <taxon>Bacteria</taxon>
        <taxon>Bacillati</taxon>
        <taxon>Bacillota</taxon>
        <taxon>Bacilli</taxon>
        <taxon>Bacillales</taxon>
        <taxon>Paenibacillaceae</taxon>
        <taxon>Paenibacillus</taxon>
    </lineage>
</organism>
<keyword evidence="1" id="KW-0479">Metal-binding</keyword>
<evidence type="ECO:0000256" key="2">
    <source>
        <dbReference type="ARBA" id="ARBA00022801"/>
    </source>
</evidence>
<dbReference type="InterPro" id="IPR050248">
    <property type="entry name" value="Polysacc_deacetylase_ArnD"/>
</dbReference>
<feature type="domain" description="NodB homology" evidence="4">
    <location>
        <begin position="108"/>
        <end position="291"/>
    </location>
</feature>
<feature type="chain" id="PRO_5038885642" evidence="3">
    <location>
        <begin position="26"/>
        <end position="313"/>
    </location>
</feature>
<reference evidence="5 6" key="1">
    <citation type="journal article" date="2019" name="Microorganisms">
        <title>Paenibacillus lutrae sp. nov., A Chitinolytic Species Isolated from A River Otter in Castril Natural Park, Granada, Spain.</title>
        <authorList>
            <person name="Rodriguez M."/>
            <person name="Reina J.C."/>
            <person name="Bejar V."/>
            <person name="Llamas I."/>
        </authorList>
    </citation>
    <scope>NUCLEOTIDE SEQUENCE [LARGE SCALE GENOMIC DNA]</scope>
    <source>
        <strain evidence="5 6">N10</strain>
    </source>
</reference>
<feature type="signal peptide" evidence="3">
    <location>
        <begin position="1"/>
        <end position="25"/>
    </location>
</feature>
<dbReference type="GO" id="GO:0016810">
    <property type="term" value="F:hydrolase activity, acting on carbon-nitrogen (but not peptide) bonds"/>
    <property type="evidence" value="ECO:0007669"/>
    <property type="project" value="InterPro"/>
</dbReference>
<name>A0A7X3K166_9BACL</name>
<dbReference type="GO" id="GO:0016020">
    <property type="term" value="C:membrane"/>
    <property type="evidence" value="ECO:0007669"/>
    <property type="project" value="TreeGrafter"/>
</dbReference>
<keyword evidence="6" id="KW-1185">Reference proteome</keyword>
<dbReference type="InterPro" id="IPR002509">
    <property type="entry name" value="NODB_dom"/>
</dbReference>
<evidence type="ECO:0000313" key="5">
    <source>
        <dbReference type="EMBL" id="MVP01989.1"/>
    </source>
</evidence>
<dbReference type="PANTHER" id="PTHR10587">
    <property type="entry name" value="GLYCOSYL TRANSFERASE-RELATED"/>
    <property type="match status" value="1"/>
</dbReference>
<proteinExistence type="predicted"/>
<dbReference type="GO" id="GO:0046872">
    <property type="term" value="F:metal ion binding"/>
    <property type="evidence" value="ECO:0007669"/>
    <property type="project" value="UniProtKB-KW"/>
</dbReference>
<gene>
    <name evidence="5" type="ORF">EDM21_21150</name>
</gene>
<keyword evidence="2" id="KW-0378">Hydrolase</keyword>
<protein>
    <submittedName>
        <fullName evidence="5">Polysaccharide deacetylase family protein</fullName>
    </submittedName>
</protein>
<dbReference type="AlphaFoldDB" id="A0A7X3K166"/>
<dbReference type="SUPFAM" id="SSF88713">
    <property type="entry name" value="Glycoside hydrolase/deacetylase"/>
    <property type="match status" value="1"/>
</dbReference>
<sequence length="313" mass="34109">MISILSSRSAAIRYTACTITVCVLAATPAPVQPAAAAGAQPVVQAGHTAAEPALPPSPEVRETVNGYPEAAVEEPAEAERVSSAQAPRKREYYEQRGEIVWEVPSAGQVIALTFDDGPDPVQTAQILNELKKYGAKATFFAVGKRAERFPELIKREIAEGHEVGNHTYSHPFLTSNRTTDEIRDEITAAQKVLKSITGKSPTLFRPPGGYYHERLVHASLSEGCLPVMWSWHQDTEDWKSPPVSKIVNKVLSNAREGDIVLFHDYVKGSSNTVAAIKQILPELQKRGYRFVTVSELITLRGSTSGVSKPANPK</sequence>
<dbReference type="Pfam" id="PF01522">
    <property type="entry name" value="Polysacc_deac_1"/>
    <property type="match status" value="1"/>
</dbReference>
<evidence type="ECO:0000256" key="3">
    <source>
        <dbReference type="SAM" id="SignalP"/>
    </source>
</evidence>
<dbReference type="PANTHER" id="PTHR10587:SF133">
    <property type="entry name" value="CHITIN DEACETYLASE 1-RELATED"/>
    <property type="match status" value="1"/>
</dbReference>
<dbReference type="EMBL" id="RHLK01000016">
    <property type="protein sequence ID" value="MVP01989.1"/>
    <property type="molecule type" value="Genomic_DNA"/>
</dbReference>
<dbReference type="PROSITE" id="PS51677">
    <property type="entry name" value="NODB"/>
    <property type="match status" value="1"/>
</dbReference>
<dbReference type="CDD" id="cd10917">
    <property type="entry name" value="CE4_NodB_like_6s_7s"/>
    <property type="match status" value="1"/>
</dbReference>
<dbReference type="Proteomes" id="UP000490800">
    <property type="component" value="Unassembled WGS sequence"/>
</dbReference>
<keyword evidence="3" id="KW-0732">Signal</keyword>
<dbReference type="Gene3D" id="3.20.20.370">
    <property type="entry name" value="Glycoside hydrolase/deacetylase"/>
    <property type="match status" value="1"/>
</dbReference>
<evidence type="ECO:0000256" key="1">
    <source>
        <dbReference type="ARBA" id="ARBA00022723"/>
    </source>
</evidence>
<evidence type="ECO:0000259" key="4">
    <source>
        <dbReference type="PROSITE" id="PS51677"/>
    </source>
</evidence>
<accession>A0A7X3K166</accession>
<dbReference type="InterPro" id="IPR011330">
    <property type="entry name" value="Glyco_hydro/deAcase_b/a-brl"/>
</dbReference>
<dbReference type="OrthoDB" id="2649545at2"/>
<evidence type="ECO:0000313" key="6">
    <source>
        <dbReference type="Proteomes" id="UP000490800"/>
    </source>
</evidence>
<dbReference type="GO" id="GO:0005975">
    <property type="term" value="P:carbohydrate metabolic process"/>
    <property type="evidence" value="ECO:0007669"/>
    <property type="project" value="InterPro"/>
</dbReference>
<comment type="caution">
    <text evidence="5">The sequence shown here is derived from an EMBL/GenBank/DDBJ whole genome shotgun (WGS) entry which is preliminary data.</text>
</comment>